<gene>
    <name evidence="1" type="ORF">DGAL_LOCUS2817</name>
</gene>
<name>A0A8J2RAZ6_9CRUS</name>
<comment type="caution">
    <text evidence="1">The sequence shown here is derived from an EMBL/GenBank/DDBJ whole genome shotgun (WGS) entry which is preliminary data.</text>
</comment>
<organism evidence="1 2">
    <name type="scientific">Daphnia galeata</name>
    <dbReference type="NCBI Taxonomy" id="27404"/>
    <lineage>
        <taxon>Eukaryota</taxon>
        <taxon>Metazoa</taxon>
        <taxon>Ecdysozoa</taxon>
        <taxon>Arthropoda</taxon>
        <taxon>Crustacea</taxon>
        <taxon>Branchiopoda</taxon>
        <taxon>Diplostraca</taxon>
        <taxon>Cladocera</taxon>
        <taxon>Anomopoda</taxon>
        <taxon>Daphniidae</taxon>
        <taxon>Daphnia</taxon>
    </lineage>
</organism>
<dbReference type="OrthoDB" id="6334113at2759"/>
<keyword evidence="2" id="KW-1185">Reference proteome</keyword>
<dbReference type="EMBL" id="CAKKLH010000039">
    <property type="protein sequence ID" value="CAH0100558.1"/>
    <property type="molecule type" value="Genomic_DNA"/>
</dbReference>
<proteinExistence type="predicted"/>
<evidence type="ECO:0000313" key="2">
    <source>
        <dbReference type="Proteomes" id="UP000789390"/>
    </source>
</evidence>
<dbReference type="Proteomes" id="UP000789390">
    <property type="component" value="Unassembled WGS sequence"/>
</dbReference>
<accession>A0A8J2RAZ6</accession>
<dbReference type="AlphaFoldDB" id="A0A8J2RAZ6"/>
<evidence type="ECO:0000313" key="1">
    <source>
        <dbReference type="EMBL" id="CAH0100558.1"/>
    </source>
</evidence>
<protein>
    <submittedName>
        <fullName evidence="1">Uncharacterized protein</fullName>
    </submittedName>
</protein>
<sequence length="164" mass="18905">MEDLISESCPSSDVVVLEYESSLSAGLDVSKYYLSKSVRDSTKQQELLHYNRVYDIWTAFCQENGIPEFGADHKQLAACLSLVVMLSSAIVHEYRVQIFSSPTFHETLYLLFRAFRYEPPQMHAPMSPITEYILFKMYFHLYRLVNGRDGLRASLVLFAVFVIL</sequence>
<reference evidence="1" key="1">
    <citation type="submission" date="2021-11" db="EMBL/GenBank/DDBJ databases">
        <authorList>
            <person name="Schell T."/>
        </authorList>
    </citation>
    <scope>NUCLEOTIDE SEQUENCE</scope>
    <source>
        <strain evidence="1">M5</strain>
    </source>
</reference>